<gene>
    <name evidence="9" type="ORF">ACFOJE_16475</name>
</gene>
<dbReference type="Pfam" id="PF02899">
    <property type="entry name" value="Phage_int_SAM_1"/>
    <property type="match status" value="1"/>
</dbReference>
<evidence type="ECO:0000256" key="3">
    <source>
        <dbReference type="ARBA" id="ARBA00023125"/>
    </source>
</evidence>
<evidence type="ECO:0000259" key="8">
    <source>
        <dbReference type="PROSITE" id="PS51900"/>
    </source>
</evidence>
<keyword evidence="3 5" id="KW-0238">DNA-binding</keyword>
<evidence type="ECO:0000256" key="6">
    <source>
        <dbReference type="SAM" id="MobiDB-lite"/>
    </source>
</evidence>
<reference evidence="10" key="1">
    <citation type="journal article" date="2019" name="Int. J. Syst. Evol. Microbiol.">
        <title>The Global Catalogue of Microorganisms (GCM) 10K type strain sequencing project: providing services to taxonomists for standard genome sequencing and annotation.</title>
        <authorList>
            <consortium name="The Broad Institute Genomics Platform"/>
            <consortium name="The Broad Institute Genome Sequencing Center for Infectious Disease"/>
            <person name="Wu L."/>
            <person name="Ma J."/>
        </authorList>
    </citation>
    <scope>NUCLEOTIDE SEQUENCE [LARGE SCALE GENOMIC DNA]</scope>
    <source>
        <strain evidence="10">KCTC 62195</strain>
    </source>
</reference>
<keyword evidence="4" id="KW-0233">DNA recombination</keyword>
<evidence type="ECO:0000259" key="7">
    <source>
        <dbReference type="PROSITE" id="PS51898"/>
    </source>
</evidence>
<evidence type="ECO:0000313" key="9">
    <source>
        <dbReference type="EMBL" id="MFC2973799.1"/>
    </source>
</evidence>
<dbReference type="EMBL" id="JBHRSJ010000034">
    <property type="protein sequence ID" value="MFC2973799.1"/>
    <property type="molecule type" value="Genomic_DNA"/>
</dbReference>
<protein>
    <submittedName>
        <fullName evidence="9">Tyrosine-type recombinase/integrase</fullName>
    </submittedName>
</protein>
<dbReference type="Gene3D" id="1.10.150.130">
    <property type="match status" value="1"/>
</dbReference>
<feature type="compositionally biased region" description="Basic and acidic residues" evidence="6">
    <location>
        <begin position="439"/>
        <end position="450"/>
    </location>
</feature>
<feature type="region of interest" description="Disordered" evidence="6">
    <location>
        <begin position="320"/>
        <end position="362"/>
    </location>
</feature>
<dbReference type="InterPro" id="IPR044068">
    <property type="entry name" value="CB"/>
</dbReference>
<dbReference type="CDD" id="cd00397">
    <property type="entry name" value="DNA_BRE_C"/>
    <property type="match status" value="1"/>
</dbReference>
<keyword evidence="10" id="KW-1185">Reference proteome</keyword>
<feature type="compositionally biased region" description="Basic and acidic residues" evidence="6">
    <location>
        <begin position="327"/>
        <end position="343"/>
    </location>
</feature>
<evidence type="ECO:0000256" key="4">
    <source>
        <dbReference type="ARBA" id="ARBA00023172"/>
    </source>
</evidence>
<keyword evidence="2" id="KW-0229">DNA integration</keyword>
<feature type="domain" description="Tyr recombinase" evidence="7">
    <location>
        <begin position="115"/>
        <end position="303"/>
    </location>
</feature>
<proteinExistence type="inferred from homology"/>
<feature type="domain" description="Core-binding (CB)" evidence="8">
    <location>
        <begin position="1"/>
        <end position="83"/>
    </location>
</feature>
<dbReference type="Proteomes" id="UP001595457">
    <property type="component" value="Unassembled WGS sequence"/>
</dbReference>
<evidence type="ECO:0000313" key="10">
    <source>
        <dbReference type="Proteomes" id="UP001595457"/>
    </source>
</evidence>
<comment type="similarity">
    <text evidence="1">Belongs to the 'phage' integrase family.</text>
</comment>
<dbReference type="InterPro" id="IPR013762">
    <property type="entry name" value="Integrase-like_cat_sf"/>
</dbReference>
<feature type="region of interest" description="Disordered" evidence="6">
    <location>
        <begin position="518"/>
        <end position="545"/>
    </location>
</feature>
<organism evidence="9 10">
    <name type="scientific">Azotobacter bryophylli</name>
    <dbReference type="NCBI Taxonomy" id="1986537"/>
    <lineage>
        <taxon>Bacteria</taxon>
        <taxon>Pseudomonadati</taxon>
        <taxon>Pseudomonadota</taxon>
        <taxon>Gammaproteobacteria</taxon>
        <taxon>Pseudomonadales</taxon>
        <taxon>Pseudomonadaceae</taxon>
        <taxon>Azotobacter</taxon>
    </lineage>
</organism>
<sequence length="545" mass="62221">MSLRLGQLPDLYAQTNDLREATLTTYRASVRALQRFLGHDPEVDSVTYEMVLQWRRFEVDKGLSKRSWNTYSSHLCTLFRHLIQQKRLEDNPFKKTRLRVAQRKKKTVTDEAIEAARRWLEQQVEYERFHGRAPVTPAWFWLAVFETFVHTGIRLNALLCLRLADVDLQKRTLLIRGDTEKTHREFMVPATATLYTHLQQLVNRAVAAGFQTEDQLFNVNRFSPHYKRRTMNLNQVEAIFTKISEKIGTKLTPHRCRHTLATELMRRPERDIHLAMKVLNHSNVSTTMGYIEPDQEQMRALLEGCSQARDRRPPKRVVQNIDPTVQEPKRAPVEKVGVDHGRAEPPAASPETQPPRTAAEPVPSAWPSILEQLNQAIARIPQLIADQVEQHLEQHLERHLAKLWQSTQDEMATRPEGQARTAIEATEPPVESAPPAQSERTDKAPEREGEPAPTTLIPAPDPDDIERLRPWAAGAVPSRDEPPCGPQPSRLEADLERGAALRQPLPALQLARLVRAVRRETSQPHSASRRSQAGLFRLEAQPPSR</sequence>
<dbReference type="SUPFAM" id="SSF56349">
    <property type="entry name" value="DNA breaking-rejoining enzymes"/>
    <property type="match status" value="1"/>
</dbReference>
<dbReference type="InterPro" id="IPR010998">
    <property type="entry name" value="Integrase_recombinase_N"/>
</dbReference>
<dbReference type="PROSITE" id="PS51900">
    <property type="entry name" value="CB"/>
    <property type="match status" value="1"/>
</dbReference>
<evidence type="ECO:0000256" key="5">
    <source>
        <dbReference type="PROSITE-ProRule" id="PRU01248"/>
    </source>
</evidence>
<dbReference type="InterPro" id="IPR011010">
    <property type="entry name" value="DNA_brk_join_enz"/>
</dbReference>
<dbReference type="RefSeq" id="WP_377815677.1">
    <property type="nucleotide sequence ID" value="NZ_JBHRSJ010000034.1"/>
</dbReference>
<dbReference type="PANTHER" id="PTHR30349">
    <property type="entry name" value="PHAGE INTEGRASE-RELATED"/>
    <property type="match status" value="1"/>
</dbReference>
<evidence type="ECO:0000256" key="2">
    <source>
        <dbReference type="ARBA" id="ARBA00022908"/>
    </source>
</evidence>
<evidence type="ECO:0000256" key="1">
    <source>
        <dbReference type="ARBA" id="ARBA00008857"/>
    </source>
</evidence>
<name>A0ABV7AW49_9GAMM</name>
<dbReference type="PROSITE" id="PS51898">
    <property type="entry name" value="TYR_RECOMBINASE"/>
    <property type="match status" value="1"/>
</dbReference>
<accession>A0ABV7AW49</accession>
<dbReference type="InterPro" id="IPR050090">
    <property type="entry name" value="Tyrosine_recombinase_XerCD"/>
</dbReference>
<dbReference type="InterPro" id="IPR002104">
    <property type="entry name" value="Integrase_catalytic"/>
</dbReference>
<dbReference type="PANTHER" id="PTHR30349:SF41">
    <property type="entry name" value="INTEGRASE_RECOMBINASE PROTEIN MJ0367-RELATED"/>
    <property type="match status" value="1"/>
</dbReference>
<dbReference type="Pfam" id="PF00589">
    <property type="entry name" value="Phage_integrase"/>
    <property type="match status" value="1"/>
</dbReference>
<comment type="caution">
    <text evidence="9">The sequence shown here is derived from an EMBL/GenBank/DDBJ whole genome shotgun (WGS) entry which is preliminary data.</text>
</comment>
<dbReference type="Gene3D" id="1.10.443.10">
    <property type="entry name" value="Intergrase catalytic core"/>
    <property type="match status" value="1"/>
</dbReference>
<feature type="region of interest" description="Disordered" evidence="6">
    <location>
        <begin position="410"/>
        <end position="503"/>
    </location>
</feature>
<dbReference type="InterPro" id="IPR004107">
    <property type="entry name" value="Integrase_SAM-like_N"/>
</dbReference>